<keyword evidence="2" id="KW-1185">Reference proteome</keyword>
<dbReference type="Proteomes" id="UP000499080">
    <property type="component" value="Unassembled WGS sequence"/>
</dbReference>
<dbReference type="AlphaFoldDB" id="A0A4Y2NI21"/>
<name>A0A4Y2NI21_ARAVE</name>
<accession>A0A4Y2NI21</accession>
<proteinExistence type="predicted"/>
<dbReference type="EMBL" id="BGPR01009298">
    <property type="protein sequence ID" value="GBN39155.1"/>
    <property type="molecule type" value="Genomic_DNA"/>
</dbReference>
<sequence>MAHLHTKAQLTFSKAQRPFNKVDGLIFNKAWSNLQQKHSADLQLCQAWLTFQQGMAHLPTKHSAPSRHGAPFNKARHSAPFNKAWSTFARYMIHLSTRHGLHLPPKMAHLSTDIHLLQHQYSAPFNKAWLTFQQGMAPSSNKEWLSDSIRYMHLQQA</sequence>
<gene>
    <name evidence="1" type="ORF">AVEN_117837_1</name>
</gene>
<evidence type="ECO:0000313" key="2">
    <source>
        <dbReference type="Proteomes" id="UP000499080"/>
    </source>
</evidence>
<protein>
    <submittedName>
        <fullName evidence="1">Uncharacterized protein</fullName>
    </submittedName>
</protein>
<organism evidence="1 2">
    <name type="scientific">Araneus ventricosus</name>
    <name type="common">Orbweaver spider</name>
    <name type="synonym">Epeira ventricosa</name>
    <dbReference type="NCBI Taxonomy" id="182803"/>
    <lineage>
        <taxon>Eukaryota</taxon>
        <taxon>Metazoa</taxon>
        <taxon>Ecdysozoa</taxon>
        <taxon>Arthropoda</taxon>
        <taxon>Chelicerata</taxon>
        <taxon>Arachnida</taxon>
        <taxon>Araneae</taxon>
        <taxon>Araneomorphae</taxon>
        <taxon>Entelegynae</taxon>
        <taxon>Araneoidea</taxon>
        <taxon>Araneidae</taxon>
        <taxon>Araneus</taxon>
    </lineage>
</organism>
<reference evidence="1 2" key="1">
    <citation type="journal article" date="2019" name="Sci. Rep.">
        <title>Orb-weaving spider Araneus ventricosus genome elucidates the spidroin gene catalogue.</title>
        <authorList>
            <person name="Kono N."/>
            <person name="Nakamura H."/>
            <person name="Ohtoshi R."/>
            <person name="Moran D.A.P."/>
            <person name="Shinohara A."/>
            <person name="Yoshida Y."/>
            <person name="Fujiwara M."/>
            <person name="Mori M."/>
            <person name="Tomita M."/>
            <person name="Arakawa K."/>
        </authorList>
    </citation>
    <scope>NUCLEOTIDE SEQUENCE [LARGE SCALE GENOMIC DNA]</scope>
</reference>
<evidence type="ECO:0000313" key="1">
    <source>
        <dbReference type="EMBL" id="GBN39155.1"/>
    </source>
</evidence>
<comment type="caution">
    <text evidence="1">The sequence shown here is derived from an EMBL/GenBank/DDBJ whole genome shotgun (WGS) entry which is preliminary data.</text>
</comment>